<dbReference type="AlphaFoldDB" id="A0A194PDF1"/>
<reference evidence="2 3" key="1">
    <citation type="journal article" date="2015" name="Nat. Commun.">
        <title>Outbred genome sequencing and CRISPR/Cas9 gene editing in butterflies.</title>
        <authorList>
            <person name="Li X."/>
            <person name="Fan D."/>
            <person name="Zhang W."/>
            <person name="Liu G."/>
            <person name="Zhang L."/>
            <person name="Zhao L."/>
            <person name="Fang X."/>
            <person name="Chen L."/>
            <person name="Dong Y."/>
            <person name="Chen Y."/>
            <person name="Ding Y."/>
            <person name="Zhao R."/>
            <person name="Feng M."/>
            <person name="Zhu Y."/>
            <person name="Feng Y."/>
            <person name="Jiang X."/>
            <person name="Zhu D."/>
            <person name="Xiang H."/>
            <person name="Feng X."/>
            <person name="Li S."/>
            <person name="Wang J."/>
            <person name="Zhang G."/>
            <person name="Kronforst M.R."/>
            <person name="Wang W."/>
        </authorList>
    </citation>
    <scope>NUCLEOTIDE SEQUENCE [LARGE SCALE GENOMIC DNA]</scope>
    <source>
        <strain evidence="2">Ya'a_city_454_Px</strain>
        <tissue evidence="2">Whole body</tissue>
    </source>
</reference>
<dbReference type="Proteomes" id="UP000053268">
    <property type="component" value="Unassembled WGS sequence"/>
</dbReference>
<gene>
    <name evidence="2" type="ORF">RR46_14542</name>
</gene>
<accession>A0A194PDF1</accession>
<proteinExistence type="predicted"/>
<protein>
    <submittedName>
        <fullName evidence="2">Uncharacterized protein</fullName>
    </submittedName>
</protein>
<sequence>MAKYSANDTQNHADMATLLEQSGPERIFSLLIYYNHLPVAEAKDRGQPPPLPPAACRVPPAAESPSLRAAPHAAGASYLSQNCMPRSRQGEIEFVVCRASGARRAPRLPPAPLPAPRTSPPCCSPPLRHRAALPVSRWPPDEMDLLWIPAAL</sequence>
<evidence type="ECO:0000313" key="3">
    <source>
        <dbReference type="Proteomes" id="UP000053268"/>
    </source>
</evidence>
<keyword evidence="3" id="KW-1185">Reference proteome</keyword>
<organism evidence="2 3">
    <name type="scientific">Papilio xuthus</name>
    <name type="common">Asian swallowtail butterfly</name>
    <dbReference type="NCBI Taxonomy" id="66420"/>
    <lineage>
        <taxon>Eukaryota</taxon>
        <taxon>Metazoa</taxon>
        <taxon>Ecdysozoa</taxon>
        <taxon>Arthropoda</taxon>
        <taxon>Hexapoda</taxon>
        <taxon>Insecta</taxon>
        <taxon>Pterygota</taxon>
        <taxon>Neoptera</taxon>
        <taxon>Endopterygota</taxon>
        <taxon>Lepidoptera</taxon>
        <taxon>Glossata</taxon>
        <taxon>Ditrysia</taxon>
        <taxon>Papilionoidea</taxon>
        <taxon>Papilionidae</taxon>
        <taxon>Papilioninae</taxon>
        <taxon>Papilio</taxon>
    </lineage>
</organism>
<evidence type="ECO:0000313" key="2">
    <source>
        <dbReference type="EMBL" id="KPI91038.1"/>
    </source>
</evidence>
<name>A0A194PDF1_PAPXU</name>
<feature type="region of interest" description="Disordered" evidence="1">
    <location>
        <begin position="43"/>
        <end position="69"/>
    </location>
</feature>
<dbReference type="EMBL" id="KQ459606">
    <property type="protein sequence ID" value="KPI91038.1"/>
    <property type="molecule type" value="Genomic_DNA"/>
</dbReference>
<evidence type="ECO:0000256" key="1">
    <source>
        <dbReference type="SAM" id="MobiDB-lite"/>
    </source>
</evidence>